<evidence type="ECO:0000313" key="6">
    <source>
        <dbReference type="Proteomes" id="UP000248132"/>
    </source>
</evidence>
<dbReference type="PROSITE" id="PS51118">
    <property type="entry name" value="HTH_HXLR"/>
    <property type="match status" value="1"/>
</dbReference>
<evidence type="ECO:0000256" key="2">
    <source>
        <dbReference type="ARBA" id="ARBA00023125"/>
    </source>
</evidence>
<evidence type="ECO:0000313" key="5">
    <source>
        <dbReference type="EMBL" id="PYG84315.1"/>
    </source>
</evidence>
<feature type="domain" description="HTH hxlR-type" evidence="4">
    <location>
        <begin position="14"/>
        <end position="114"/>
    </location>
</feature>
<dbReference type="PANTHER" id="PTHR33204">
    <property type="entry name" value="TRANSCRIPTIONAL REGULATOR, MARR FAMILY"/>
    <property type="match status" value="1"/>
</dbReference>
<dbReference type="InterPro" id="IPR036390">
    <property type="entry name" value="WH_DNA-bd_sf"/>
</dbReference>
<keyword evidence="6" id="KW-1185">Reference proteome</keyword>
<comment type="caution">
    <text evidence="5">The sequence shown here is derived from an EMBL/GenBank/DDBJ whole genome shotgun (WGS) entry which is preliminary data.</text>
</comment>
<dbReference type="Pfam" id="PF01638">
    <property type="entry name" value="HxlR"/>
    <property type="match status" value="1"/>
</dbReference>
<reference evidence="5 6" key="1">
    <citation type="submission" date="2018-06" db="EMBL/GenBank/DDBJ databases">
        <title>Genomic Encyclopedia of Type Strains, Phase I: the one thousand microbial genomes (KMG-I) project.</title>
        <authorList>
            <person name="Kyrpides N."/>
        </authorList>
    </citation>
    <scope>NUCLEOTIDE SEQUENCE [LARGE SCALE GENOMIC DNA]</scope>
    <source>
        <strain evidence="5 6">DSM 19573</strain>
    </source>
</reference>
<protein>
    <submittedName>
        <fullName evidence="5">HxlR family transcriptional regulator</fullName>
    </submittedName>
</protein>
<dbReference type="Gene3D" id="1.10.10.10">
    <property type="entry name" value="Winged helix-like DNA-binding domain superfamily/Winged helix DNA-binding domain"/>
    <property type="match status" value="1"/>
</dbReference>
<dbReference type="GO" id="GO:0003677">
    <property type="term" value="F:DNA binding"/>
    <property type="evidence" value="ECO:0007669"/>
    <property type="project" value="UniProtKB-KW"/>
</dbReference>
<proteinExistence type="predicted"/>
<dbReference type="AlphaFoldDB" id="A0A318XIN0"/>
<sequence length="122" mass="14119">MKELICLSINDGHCPVAAAFKLLEGKWKLPILWILTVNGGILRYQDLKRCIIGITNMMLTSSLKELERDGLVSRYQYNEMPPRVEYSLSEDGKKLFSIFDEIAKWGVELKRSKFNHDPKPEF</sequence>
<dbReference type="EMBL" id="QKMR01000034">
    <property type="protein sequence ID" value="PYG84315.1"/>
    <property type="molecule type" value="Genomic_DNA"/>
</dbReference>
<organism evidence="5 6">
    <name type="scientific">Ruminiclostridium sufflavum DSM 19573</name>
    <dbReference type="NCBI Taxonomy" id="1121337"/>
    <lineage>
        <taxon>Bacteria</taxon>
        <taxon>Bacillati</taxon>
        <taxon>Bacillota</taxon>
        <taxon>Clostridia</taxon>
        <taxon>Eubacteriales</taxon>
        <taxon>Oscillospiraceae</taxon>
        <taxon>Ruminiclostridium</taxon>
    </lineage>
</organism>
<keyword evidence="3" id="KW-0804">Transcription</keyword>
<evidence type="ECO:0000259" key="4">
    <source>
        <dbReference type="PROSITE" id="PS51118"/>
    </source>
</evidence>
<dbReference type="RefSeq" id="WP_110463615.1">
    <property type="nucleotide sequence ID" value="NZ_QKMR01000034.1"/>
</dbReference>
<dbReference type="SUPFAM" id="SSF46785">
    <property type="entry name" value="Winged helix' DNA-binding domain"/>
    <property type="match status" value="1"/>
</dbReference>
<accession>A0A318XIN0</accession>
<dbReference type="InterPro" id="IPR036388">
    <property type="entry name" value="WH-like_DNA-bd_sf"/>
</dbReference>
<keyword evidence="1" id="KW-0805">Transcription regulation</keyword>
<dbReference type="Proteomes" id="UP000248132">
    <property type="component" value="Unassembled WGS sequence"/>
</dbReference>
<name>A0A318XIN0_9FIRM</name>
<dbReference type="InterPro" id="IPR002577">
    <property type="entry name" value="HTH_HxlR"/>
</dbReference>
<evidence type="ECO:0000256" key="3">
    <source>
        <dbReference type="ARBA" id="ARBA00023163"/>
    </source>
</evidence>
<evidence type="ECO:0000256" key="1">
    <source>
        <dbReference type="ARBA" id="ARBA00023015"/>
    </source>
</evidence>
<dbReference type="OrthoDB" id="9791143at2"/>
<keyword evidence="2" id="KW-0238">DNA-binding</keyword>
<gene>
    <name evidence="5" type="ORF">LY28_03679</name>
</gene>
<dbReference type="PANTHER" id="PTHR33204:SF29">
    <property type="entry name" value="TRANSCRIPTIONAL REGULATOR"/>
    <property type="match status" value="1"/>
</dbReference>